<keyword evidence="2" id="KW-1185">Reference proteome</keyword>
<dbReference type="EMBL" id="ML213614">
    <property type="protein sequence ID" value="TFK36458.1"/>
    <property type="molecule type" value="Genomic_DNA"/>
</dbReference>
<sequence length="58" mass="7010">MLQLWWLCVVFPSLLNPPSPFLYIFAFDSFFFAHVSRYSFARRDWSCHFSSKKQRLTS</sequence>
<dbReference type="Proteomes" id="UP000308652">
    <property type="component" value="Unassembled WGS sequence"/>
</dbReference>
<gene>
    <name evidence="1" type="ORF">BDQ12DRAFT_686920</name>
</gene>
<reference evidence="1 2" key="1">
    <citation type="journal article" date="2019" name="Nat. Ecol. Evol.">
        <title>Megaphylogeny resolves global patterns of mushroom evolution.</title>
        <authorList>
            <person name="Varga T."/>
            <person name="Krizsan K."/>
            <person name="Foldi C."/>
            <person name="Dima B."/>
            <person name="Sanchez-Garcia M."/>
            <person name="Sanchez-Ramirez S."/>
            <person name="Szollosi G.J."/>
            <person name="Szarkandi J.G."/>
            <person name="Papp V."/>
            <person name="Albert L."/>
            <person name="Andreopoulos W."/>
            <person name="Angelini C."/>
            <person name="Antonin V."/>
            <person name="Barry K.W."/>
            <person name="Bougher N.L."/>
            <person name="Buchanan P."/>
            <person name="Buyck B."/>
            <person name="Bense V."/>
            <person name="Catcheside P."/>
            <person name="Chovatia M."/>
            <person name="Cooper J."/>
            <person name="Damon W."/>
            <person name="Desjardin D."/>
            <person name="Finy P."/>
            <person name="Geml J."/>
            <person name="Haridas S."/>
            <person name="Hughes K."/>
            <person name="Justo A."/>
            <person name="Karasinski D."/>
            <person name="Kautmanova I."/>
            <person name="Kiss B."/>
            <person name="Kocsube S."/>
            <person name="Kotiranta H."/>
            <person name="LaButti K.M."/>
            <person name="Lechner B.E."/>
            <person name="Liimatainen K."/>
            <person name="Lipzen A."/>
            <person name="Lukacs Z."/>
            <person name="Mihaltcheva S."/>
            <person name="Morgado L.N."/>
            <person name="Niskanen T."/>
            <person name="Noordeloos M.E."/>
            <person name="Ohm R.A."/>
            <person name="Ortiz-Santana B."/>
            <person name="Ovrebo C."/>
            <person name="Racz N."/>
            <person name="Riley R."/>
            <person name="Savchenko A."/>
            <person name="Shiryaev A."/>
            <person name="Soop K."/>
            <person name="Spirin V."/>
            <person name="Szebenyi C."/>
            <person name="Tomsovsky M."/>
            <person name="Tulloss R.E."/>
            <person name="Uehling J."/>
            <person name="Grigoriev I.V."/>
            <person name="Vagvolgyi C."/>
            <person name="Papp T."/>
            <person name="Martin F.M."/>
            <person name="Miettinen O."/>
            <person name="Hibbett D.S."/>
            <person name="Nagy L.G."/>
        </authorList>
    </citation>
    <scope>NUCLEOTIDE SEQUENCE [LARGE SCALE GENOMIC DNA]</scope>
    <source>
        <strain evidence="1 2">CBS 166.37</strain>
    </source>
</reference>
<accession>A0A5C3LX36</accession>
<protein>
    <submittedName>
        <fullName evidence="1">Uncharacterized protein</fullName>
    </submittedName>
</protein>
<proteinExistence type="predicted"/>
<evidence type="ECO:0000313" key="2">
    <source>
        <dbReference type="Proteomes" id="UP000308652"/>
    </source>
</evidence>
<dbReference type="AlphaFoldDB" id="A0A5C3LX36"/>
<evidence type="ECO:0000313" key="1">
    <source>
        <dbReference type="EMBL" id="TFK36458.1"/>
    </source>
</evidence>
<organism evidence="1 2">
    <name type="scientific">Crucibulum laeve</name>
    <dbReference type="NCBI Taxonomy" id="68775"/>
    <lineage>
        <taxon>Eukaryota</taxon>
        <taxon>Fungi</taxon>
        <taxon>Dikarya</taxon>
        <taxon>Basidiomycota</taxon>
        <taxon>Agaricomycotina</taxon>
        <taxon>Agaricomycetes</taxon>
        <taxon>Agaricomycetidae</taxon>
        <taxon>Agaricales</taxon>
        <taxon>Agaricineae</taxon>
        <taxon>Nidulariaceae</taxon>
        <taxon>Crucibulum</taxon>
    </lineage>
</organism>
<name>A0A5C3LX36_9AGAR</name>